<evidence type="ECO:0000313" key="2">
    <source>
        <dbReference type="EMBL" id="QHT10565.1"/>
    </source>
</evidence>
<proteinExistence type="predicted"/>
<dbReference type="AlphaFoldDB" id="A0A6C0D4C5"/>
<dbReference type="InterPro" id="IPR027417">
    <property type="entry name" value="P-loop_NTPase"/>
</dbReference>
<organism evidence="2">
    <name type="scientific">viral metagenome</name>
    <dbReference type="NCBI Taxonomy" id="1070528"/>
    <lineage>
        <taxon>unclassified sequences</taxon>
        <taxon>metagenomes</taxon>
        <taxon>organismal metagenomes</taxon>
    </lineage>
</organism>
<dbReference type="SUPFAM" id="SSF52540">
    <property type="entry name" value="P-loop containing nucleoside triphosphate hydrolases"/>
    <property type="match status" value="1"/>
</dbReference>
<evidence type="ECO:0000259" key="1">
    <source>
        <dbReference type="Pfam" id="PF00004"/>
    </source>
</evidence>
<feature type="domain" description="ATPase AAA-type core" evidence="1">
    <location>
        <begin position="22"/>
        <end position="133"/>
    </location>
</feature>
<dbReference type="InterPro" id="IPR003959">
    <property type="entry name" value="ATPase_AAA_core"/>
</dbReference>
<reference evidence="2" key="1">
    <citation type="journal article" date="2020" name="Nature">
        <title>Giant virus diversity and host interactions through global metagenomics.</title>
        <authorList>
            <person name="Schulz F."/>
            <person name="Roux S."/>
            <person name="Paez-Espino D."/>
            <person name="Jungbluth S."/>
            <person name="Walsh D.A."/>
            <person name="Denef V.J."/>
            <person name="McMahon K.D."/>
            <person name="Konstantinidis K.T."/>
            <person name="Eloe-Fadrosh E.A."/>
            <person name="Kyrpides N.C."/>
            <person name="Woyke T."/>
        </authorList>
    </citation>
    <scope>NUCLEOTIDE SEQUENCE</scope>
    <source>
        <strain evidence="2">GVMAG-M-3300023174-107</strain>
    </source>
</reference>
<name>A0A6C0D4C5_9ZZZZ</name>
<dbReference type="Pfam" id="PF00004">
    <property type="entry name" value="AAA"/>
    <property type="match status" value="1"/>
</dbReference>
<sequence length="316" mass="38203">MENSIMNMDTILLKYIKLNKPIYIYGRSGTGKTELLKNINLPYHYFSLNEINTYEEVMSYTNPSIVQVMTKNITKTIIIIDDIDYIQINEKKILNAFIKHFKYEEKKSIKRNYTIIFCGTNYYDKKIKELIKLCNVIKMETLYKPLIYNNYEKNIQNSIKKIMNKEFRNDFIIENEKATQSLLFHENLIDIIKKQDIPFYYKILKNLCAGDYFDRISFQKQLWIFNEMTYYIKILYNYSMYNNYPIYTKKNIDYRFTKVLTKYSNEYNNNSFIITLCNRLNISKKQLYYELKNNKPLVSASEHKRACTYFQIETEL</sequence>
<dbReference type="Gene3D" id="3.40.50.300">
    <property type="entry name" value="P-loop containing nucleotide triphosphate hydrolases"/>
    <property type="match status" value="1"/>
</dbReference>
<dbReference type="GO" id="GO:0005524">
    <property type="term" value="F:ATP binding"/>
    <property type="evidence" value="ECO:0007669"/>
    <property type="project" value="InterPro"/>
</dbReference>
<protein>
    <recommendedName>
        <fullName evidence="1">ATPase AAA-type core domain-containing protein</fullName>
    </recommendedName>
</protein>
<dbReference type="EMBL" id="MN739522">
    <property type="protein sequence ID" value="QHT10565.1"/>
    <property type="molecule type" value="Genomic_DNA"/>
</dbReference>
<accession>A0A6C0D4C5</accession>
<dbReference type="GO" id="GO:0016887">
    <property type="term" value="F:ATP hydrolysis activity"/>
    <property type="evidence" value="ECO:0007669"/>
    <property type="project" value="InterPro"/>
</dbReference>